<proteinExistence type="predicted"/>
<feature type="signal peptide" evidence="1">
    <location>
        <begin position="1"/>
        <end position="20"/>
    </location>
</feature>
<dbReference type="OrthoDB" id="7831284at2759"/>
<feature type="chain" id="PRO_5028040600" evidence="1">
    <location>
        <begin position="21"/>
        <end position="134"/>
    </location>
</feature>
<dbReference type="EnsemblMetazoa" id="XM_017114981.2">
    <property type="protein sequence ID" value="XP_016970470.1"/>
    <property type="gene ID" value="LOC108038232"/>
</dbReference>
<evidence type="ECO:0000256" key="1">
    <source>
        <dbReference type="SAM" id="SignalP"/>
    </source>
</evidence>
<reference evidence="2" key="3">
    <citation type="submission" date="2025-05" db="UniProtKB">
        <authorList>
            <consortium name="EnsemblMetazoa"/>
        </authorList>
    </citation>
    <scope>IDENTIFICATION</scope>
</reference>
<evidence type="ECO:0000313" key="3">
    <source>
        <dbReference type="Proteomes" id="UP001652680"/>
    </source>
</evidence>
<evidence type="ECO:0000313" key="2">
    <source>
        <dbReference type="EnsemblMetazoa" id="XP_016970470.1"/>
    </source>
</evidence>
<reference evidence="3" key="1">
    <citation type="journal article" date="2021" name="Elife">
        <title>Highly contiguous assemblies of 101 drosophilid genomes.</title>
        <authorList>
            <person name="Kim B.Y."/>
            <person name="Wang J.R."/>
            <person name="Miller D.E."/>
            <person name="Barmina O."/>
            <person name="Delaney E."/>
            <person name="Thompson A."/>
            <person name="Comeault A.A."/>
            <person name="Peede D."/>
            <person name="D'Agostino E.R."/>
            <person name="Pelaez J."/>
            <person name="Aguilar J.M."/>
            <person name="Haji D."/>
            <person name="Matsunaga T."/>
            <person name="Armstrong E.E."/>
            <person name="Zych M."/>
            <person name="Ogawa Y."/>
            <person name="Stamenkovic-Radak M."/>
            <person name="Jelic M."/>
            <person name="Veselinovic M.S."/>
            <person name="Tanaskovic M."/>
            <person name="Eric P."/>
            <person name="Gao J.J."/>
            <person name="Katoh T.K."/>
            <person name="Toda M.J."/>
            <person name="Watabe H."/>
            <person name="Watada M."/>
            <person name="Davis J.S."/>
            <person name="Moyle L.C."/>
            <person name="Manoli G."/>
            <person name="Bertolini E."/>
            <person name="Kostal V."/>
            <person name="Hawley R.S."/>
            <person name="Takahashi A."/>
            <person name="Jones C.D."/>
            <person name="Price D.K."/>
            <person name="Whiteman N."/>
            <person name="Kopp A."/>
            <person name="Matute D.R."/>
            <person name="Petrov D.A."/>
        </authorList>
    </citation>
    <scope>NUCLEOTIDE SEQUENCE [LARGE SCALE GENOMIC DNA]</scope>
</reference>
<dbReference type="RefSeq" id="XP_016970470.1">
    <property type="nucleotide sequence ID" value="XM_017114981.1"/>
</dbReference>
<sequence>MRFFAAYFVLLYLFHYEIYAVSRKISELRSWFANNVRGRQDTTTTDTLKKLCIIEVKKGSKHQINVGNIDITNKNTLENFINLPSIKMPDITIVLAENNSPIKARTANHYKEEEMDKLIEQFKKCMIKKLKIFS</sequence>
<evidence type="ECO:0000313" key="4">
    <source>
        <dbReference type="RefSeq" id="XP_016970470.1"/>
    </source>
</evidence>
<organism evidence="4">
    <name type="scientific">Drosophila rhopaloa</name>
    <name type="common">Fruit fly</name>
    <dbReference type="NCBI Taxonomy" id="1041015"/>
    <lineage>
        <taxon>Eukaryota</taxon>
        <taxon>Metazoa</taxon>
        <taxon>Ecdysozoa</taxon>
        <taxon>Arthropoda</taxon>
        <taxon>Hexapoda</taxon>
        <taxon>Insecta</taxon>
        <taxon>Pterygota</taxon>
        <taxon>Neoptera</taxon>
        <taxon>Endopterygota</taxon>
        <taxon>Diptera</taxon>
        <taxon>Brachycera</taxon>
        <taxon>Muscomorpha</taxon>
        <taxon>Ephydroidea</taxon>
        <taxon>Drosophilidae</taxon>
        <taxon>Drosophila</taxon>
        <taxon>Sophophora</taxon>
    </lineage>
</organism>
<name>A0A6P4DXP6_DRORH</name>
<protein>
    <submittedName>
        <fullName evidence="4">Uncharacterized protein LOC108038232</fullName>
    </submittedName>
</protein>
<gene>
    <name evidence="4" type="primary">LOC108038232</name>
    <name evidence="2" type="synonym">108038232</name>
</gene>
<dbReference type="AlphaFoldDB" id="A0A6P4DXP6"/>
<reference evidence="4" key="2">
    <citation type="submission" date="2025-04" db="UniProtKB">
        <authorList>
            <consortium name="RefSeq"/>
        </authorList>
    </citation>
    <scope>IDENTIFICATION</scope>
</reference>
<keyword evidence="1" id="KW-0732">Signal</keyword>
<accession>A0A6P4DXP6</accession>
<dbReference type="Proteomes" id="UP001652680">
    <property type="component" value="Unassembled WGS sequence"/>
</dbReference>
<dbReference type="GeneID" id="108038232"/>
<keyword evidence="3" id="KW-1185">Reference proteome</keyword>